<dbReference type="KEGG" id="rsin:B6N60_03344"/>
<protein>
    <submittedName>
        <fullName evidence="1">Uncharacterized protein</fullName>
    </submittedName>
</protein>
<evidence type="ECO:0000313" key="1">
    <source>
        <dbReference type="EMBL" id="QXE24638.1"/>
    </source>
</evidence>
<gene>
    <name evidence="1" type="ORF">B6N60_03344</name>
</gene>
<dbReference type="EMBL" id="CP021056">
    <property type="protein sequence ID" value="QXE24638.1"/>
    <property type="molecule type" value="Genomic_DNA"/>
</dbReference>
<dbReference type="Proteomes" id="UP000683511">
    <property type="component" value="Chromosome"/>
</dbReference>
<dbReference type="AlphaFoldDB" id="A0A975TAV2"/>
<organism evidence="1 2">
    <name type="scientific">Richelia sinica FACHB-800</name>
    <dbReference type="NCBI Taxonomy" id="1357546"/>
    <lineage>
        <taxon>Bacteria</taxon>
        <taxon>Bacillati</taxon>
        <taxon>Cyanobacteriota</taxon>
        <taxon>Cyanophyceae</taxon>
        <taxon>Nostocales</taxon>
        <taxon>Nostocaceae</taxon>
        <taxon>Richelia</taxon>
    </lineage>
</organism>
<proteinExistence type="predicted"/>
<accession>A0A975TAV2</accession>
<evidence type="ECO:0000313" key="2">
    <source>
        <dbReference type="Proteomes" id="UP000683511"/>
    </source>
</evidence>
<sequence length="55" mass="6391">MPILGEILISRDAPIVCTHHYFTHTVLLIAKIIEEKNLLFYRYNQSSTLFSVPSR</sequence>
<name>A0A975TAV2_9NOST</name>
<reference evidence="1" key="1">
    <citation type="submission" date="2017-04" db="EMBL/GenBank/DDBJ databases">
        <title>Genome deletions in a multicellular cyanobacterial endosymbiont for morphological adaptation in marine diatoms.</title>
        <authorList>
            <person name="Wang Y."/>
            <person name="Gao H."/>
            <person name="Li R."/>
            <person name="Xu X."/>
        </authorList>
    </citation>
    <scope>NUCLEOTIDE SEQUENCE</scope>
    <source>
        <strain evidence="1">FACHB 800</strain>
    </source>
</reference>
<keyword evidence="2" id="KW-1185">Reference proteome</keyword>